<evidence type="ECO:0000256" key="4">
    <source>
        <dbReference type="PIRSR" id="PIRSR619791-2"/>
    </source>
</evidence>
<proteinExistence type="predicted"/>
<comment type="subcellular location">
    <subcellularLocation>
        <location evidence="1">Secreted</location>
    </subcellularLocation>
</comment>
<dbReference type="Proteomes" id="UP000012073">
    <property type="component" value="Unassembled WGS sequence"/>
</dbReference>
<dbReference type="PROSITE" id="PS50292">
    <property type="entry name" value="PEROXIDASE_3"/>
    <property type="match status" value="1"/>
</dbReference>
<evidence type="ECO:0000256" key="3">
    <source>
        <dbReference type="ARBA" id="ARBA00023180"/>
    </source>
</evidence>
<dbReference type="Gramene" id="CDF32245">
    <property type="protein sequence ID" value="CDF32245"/>
    <property type="gene ID" value="CHC_T00007624001"/>
</dbReference>
<dbReference type="GeneID" id="17319619"/>
<feature type="signal peptide" evidence="5">
    <location>
        <begin position="1"/>
        <end position="16"/>
    </location>
</feature>
<protein>
    <recommendedName>
        <fullName evidence="8">Animal heme peroxidase homologue</fullName>
    </recommendedName>
</protein>
<dbReference type="InterPro" id="IPR037120">
    <property type="entry name" value="Haem_peroxidase_sf_animal"/>
</dbReference>
<keyword evidence="4" id="KW-0349">Heme</keyword>
<dbReference type="EMBL" id="HG001460">
    <property type="protein sequence ID" value="CDF32245.1"/>
    <property type="molecule type" value="Genomic_DNA"/>
</dbReference>
<reference evidence="7" key="1">
    <citation type="journal article" date="2013" name="Proc. Natl. Acad. Sci. U.S.A.">
        <title>Genome structure and metabolic features in the red seaweed Chondrus crispus shed light on evolution of the Archaeplastida.</title>
        <authorList>
            <person name="Collen J."/>
            <person name="Porcel B."/>
            <person name="Carre W."/>
            <person name="Ball S.G."/>
            <person name="Chaparro C."/>
            <person name="Tonon T."/>
            <person name="Barbeyron T."/>
            <person name="Michel G."/>
            <person name="Noel B."/>
            <person name="Valentin K."/>
            <person name="Elias M."/>
            <person name="Artiguenave F."/>
            <person name="Arun A."/>
            <person name="Aury J.M."/>
            <person name="Barbosa-Neto J.F."/>
            <person name="Bothwell J.H."/>
            <person name="Bouget F.Y."/>
            <person name="Brillet L."/>
            <person name="Cabello-Hurtado F."/>
            <person name="Capella-Gutierrez S."/>
            <person name="Charrier B."/>
            <person name="Cladiere L."/>
            <person name="Cock J.M."/>
            <person name="Coelho S.M."/>
            <person name="Colleoni C."/>
            <person name="Czjzek M."/>
            <person name="Da Silva C."/>
            <person name="Delage L."/>
            <person name="Denoeud F."/>
            <person name="Deschamps P."/>
            <person name="Dittami S.M."/>
            <person name="Gabaldon T."/>
            <person name="Gachon C.M."/>
            <person name="Groisillier A."/>
            <person name="Herve C."/>
            <person name="Jabbari K."/>
            <person name="Katinka M."/>
            <person name="Kloareg B."/>
            <person name="Kowalczyk N."/>
            <person name="Labadie K."/>
            <person name="Leblanc C."/>
            <person name="Lopez P.J."/>
            <person name="McLachlan D.H."/>
            <person name="Meslet-Cladiere L."/>
            <person name="Moustafa A."/>
            <person name="Nehr Z."/>
            <person name="Nyvall Collen P."/>
            <person name="Panaud O."/>
            <person name="Partensky F."/>
            <person name="Poulain J."/>
            <person name="Rensing S.A."/>
            <person name="Rousvoal S."/>
            <person name="Samson G."/>
            <person name="Symeonidi A."/>
            <person name="Weissenbach J."/>
            <person name="Zambounis A."/>
            <person name="Wincker P."/>
            <person name="Boyen C."/>
        </authorList>
    </citation>
    <scope>NUCLEOTIDE SEQUENCE [LARGE SCALE GENOMIC DNA]</scope>
    <source>
        <strain evidence="7">cv. Stackhouse</strain>
    </source>
</reference>
<feature type="binding site" description="axial binding residue" evidence="4">
    <location>
        <position position="476"/>
    </location>
    <ligand>
        <name>heme b</name>
        <dbReference type="ChEBI" id="CHEBI:60344"/>
    </ligand>
    <ligandPart>
        <name>Fe</name>
        <dbReference type="ChEBI" id="CHEBI:18248"/>
    </ligandPart>
</feature>
<dbReference type="GO" id="GO:0020037">
    <property type="term" value="F:heme binding"/>
    <property type="evidence" value="ECO:0007669"/>
    <property type="project" value="InterPro"/>
</dbReference>
<keyword evidence="7" id="KW-1185">Reference proteome</keyword>
<gene>
    <name evidence="6" type="ORF">CHC_T00007624001</name>
</gene>
<organism evidence="6 7">
    <name type="scientific">Chondrus crispus</name>
    <name type="common">Carrageen Irish moss</name>
    <name type="synonym">Polymorpha crispa</name>
    <dbReference type="NCBI Taxonomy" id="2769"/>
    <lineage>
        <taxon>Eukaryota</taxon>
        <taxon>Rhodophyta</taxon>
        <taxon>Florideophyceae</taxon>
        <taxon>Rhodymeniophycidae</taxon>
        <taxon>Gigartinales</taxon>
        <taxon>Gigartinaceae</taxon>
        <taxon>Chondrus</taxon>
    </lineage>
</organism>
<dbReference type="GO" id="GO:0005576">
    <property type="term" value="C:extracellular region"/>
    <property type="evidence" value="ECO:0007669"/>
    <property type="project" value="UniProtKB-SubCell"/>
</dbReference>
<dbReference type="GO" id="GO:0046872">
    <property type="term" value="F:metal ion binding"/>
    <property type="evidence" value="ECO:0007669"/>
    <property type="project" value="UniProtKB-KW"/>
</dbReference>
<keyword evidence="5" id="KW-0732">Signal</keyword>
<evidence type="ECO:0000256" key="1">
    <source>
        <dbReference type="ARBA" id="ARBA00004613"/>
    </source>
</evidence>
<dbReference type="InterPro" id="IPR010255">
    <property type="entry name" value="Haem_peroxidase_sf"/>
</dbReference>
<dbReference type="PANTHER" id="PTHR11475">
    <property type="entry name" value="OXIDASE/PEROXIDASE"/>
    <property type="match status" value="1"/>
</dbReference>
<dbReference type="Pfam" id="PF03098">
    <property type="entry name" value="An_peroxidase"/>
    <property type="match status" value="1"/>
</dbReference>
<dbReference type="GO" id="GO:0006979">
    <property type="term" value="P:response to oxidative stress"/>
    <property type="evidence" value="ECO:0007669"/>
    <property type="project" value="InterPro"/>
</dbReference>
<keyword evidence="4" id="KW-0479">Metal-binding</keyword>
<evidence type="ECO:0000313" key="6">
    <source>
        <dbReference type="EMBL" id="CDF32245.1"/>
    </source>
</evidence>
<dbReference type="GO" id="GO:0004601">
    <property type="term" value="F:peroxidase activity"/>
    <property type="evidence" value="ECO:0007669"/>
    <property type="project" value="InterPro"/>
</dbReference>
<keyword evidence="2" id="KW-0964">Secreted</keyword>
<dbReference type="InterPro" id="IPR019791">
    <property type="entry name" value="Haem_peroxidase_animal"/>
</dbReference>
<evidence type="ECO:0000313" key="7">
    <source>
        <dbReference type="Proteomes" id="UP000012073"/>
    </source>
</evidence>
<dbReference type="AlphaFoldDB" id="R7Q444"/>
<dbReference type="OrthoDB" id="823504at2759"/>
<dbReference type="Gene3D" id="1.10.640.10">
    <property type="entry name" value="Haem peroxidase domain superfamily, animal type"/>
    <property type="match status" value="1"/>
</dbReference>
<keyword evidence="3" id="KW-0325">Glycoprotein</keyword>
<accession>R7Q444</accession>
<dbReference type="PhylomeDB" id="R7Q444"/>
<evidence type="ECO:0008006" key="8">
    <source>
        <dbReference type="Google" id="ProtNLM"/>
    </source>
</evidence>
<name>R7Q444_CHOCR</name>
<feature type="chain" id="PRO_5004454515" description="Animal heme peroxidase homologue" evidence="5">
    <location>
        <begin position="17"/>
        <end position="691"/>
    </location>
</feature>
<keyword evidence="4" id="KW-0408">Iron</keyword>
<sequence length="691" mass="78643">MTSLLLLLVLPALALSATPKCPSPPSFPSHFTLTHRLPLAAVPRARRYLSAPHVFRLLFADSVVRVRALNRTHYRLLDIHAHPLVVSLHRRGPAAHLRFAAHHPRCFPVPLHSASLDLSLLPRARFRIAFRAPHINRPRPRRARNLYARARVEQMLAHVHAVLGSRRCSATLPHISALCNNLRFPHYGMARVPQLAHPKRGKLTLRHRLPNPRLVSNALCKDVSHAHAPRRLNFLMVVFGQFLDHDIVLTPSGEHQKRHAPFSALNKRTARQRMSFLRSDILALPKCCDKDYAIVTTKHKGTSPFNQITAFVDASGIYGSTPLRMRALRSFKHGKLIMSRYKGHLLLPRNSKRHLFYTLDNANRPNDPALFAAGDVRANENPVLTSLHTIFVREHNRVCNLLVAALSDQNKPLQTDEWLFQQARKVVMAELQNIVYNEFLPAVLGESALPEYTGYDPKVDATMNLLFTTAAYRWGHSAVRNDLLVRDFYGRTYKEPFQNAFFNTKLFETVGVEKWLLGAMHSRAMDVDLEHVDSIRDFLFSPKKRGTLDLVALNIQRGRDHELPSYLAARKLYGLSGGLEDIPKNLQERILAVYRKPHHIDAFVGGLAERKVHESLLGPLLHKIVVDQFLRLRDGDRFFYSNMKWGKFMSGLDIVKQIQMHEVRLADVIQLNTRIKESHMPSKDGAMKVAA</sequence>
<dbReference type="STRING" id="2769.R7Q444"/>
<evidence type="ECO:0000256" key="5">
    <source>
        <dbReference type="SAM" id="SignalP"/>
    </source>
</evidence>
<evidence type="ECO:0000256" key="2">
    <source>
        <dbReference type="ARBA" id="ARBA00022525"/>
    </source>
</evidence>
<dbReference type="KEGG" id="ccp:CHC_T00007624001"/>
<dbReference type="RefSeq" id="XP_005711910.1">
    <property type="nucleotide sequence ID" value="XM_005711853.1"/>
</dbReference>
<dbReference type="PRINTS" id="PR00457">
    <property type="entry name" value="ANPEROXIDASE"/>
</dbReference>
<dbReference type="SUPFAM" id="SSF48113">
    <property type="entry name" value="Heme-dependent peroxidases"/>
    <property type="match status" value="1"/>
</dbReference>
<dbReference type="PANTHER" id="PTHR11475:SF4">
    <property type="entry name" value="CHORION PEROXIDASE"/>
    <property type="match status" value="1"/>
</dbReference>